<sequence>MKKRISKVTTRKKTIEANISSAYTAAKNQLLREKKAISDALVLIHDSSAKAWVSLASTHKSFAELVDTESPIEGPLHEATTGTVTAARQFHGDASAEPSIGDNTAKMLGHIKAYLAEIESVEADFKKVETLYTETQRYEKKVGKLSSKEKDGKAVRKKRNLDKLEGARSAQQSAIDGSLERMGKTSAKFEAVMQCSQTAFWLRQDKLVKSLVALTQSARTAAEDVSEEMAKLDITMPEIKYLSKAVDNAVATMSAGDDVVTKVPESTAESPKPVAA</sequence>
<proteinExistence type="predicted"/>
<name>R7QKC5_CHOCR</name>
<dbReference type="Gramene" id="CDF38504">
    <property type="protein sequence ID" value="CDF38504"/>
    <property type="gene ID" value="CHC_T00001113001"/>
</dbReference>
<evidence type="ECO:0008006" key="3">
    <source>
        <dbReference type="Google" id="ProtNLM"/>
    </source>
</evidence>
<dbReference type="InterPro" id="IPR027267">
    <property type="entry name" value="AH/BAR_dom_sf"/>
</dbReference>
<evidence type="ECO:0000313" key="2">
    <source>
        <dbReference type="Proteomes" id="UP000012073"/>
    </source>
</evidence>
<protein>
    <recommendedName>
        <fullName evidence="3">BAR domain-containing protein</fullName>
    </recommendedName>
</protein>
<dbReference type="KEGG" id="ccp:CHC_T00001113001"/>
<dbReference type="Proteomes" id="UP000012073">
    <property type="component" value="Unassembled WGS sequence"/>
</dbReference>
<dbReference type="RefSeq" id="XP_005718397.1">
    <property type="nucleotide sequence ID" value="XM_005718340.1"/>
</dbReference>
<dbReference type="OMA" id="ASIALWY"/>
<dbReference type="GeneID" id="17326115"/>
<evidence type="ECO:0000313" key="1">
    <source>
        <dbReference type="EMBL" id="CDF38504.1"/>
    </source>
</evidence>
<dbReference type="EMBL" id="HG001939">
    <property type="protein sequence ID" value="CDF38504.1"/>
    <property type="molecule type" value="Genomic_DNA"/>
</dbReference>
<dbReference type="PhylomeDB" id="R7QKC5"/>
<dbReference type="Gene3D" id="1.20.1270.60">
    <property type="entry name" value="Arfaptin homology (AH) domain/BAR domain"/>
    <property type="match status" value="1"/>
</dbReference>
<organism evidence="1 2">
    <name type="scientific">Chondrus crispus</name>
    <name type="common">Carrageen Irish moss</name>
    <name type="synonym">Polymorpha crispa</name>
    <dbReference type="NCBI Taxonomy" id="2769"/>
    <lineage>
        <taxon>Eukaryota</taxon>
        <taxon>Rhodophyta</taxon>
        <taxon>Florideophyceae</taxon>
        <taxon>Rhodymeniophycidae</taxon>
        <taxon>Gigartinales</taxon>
        <taxon>Gigartinaceae</taxon>
        <taxon>Chondrus</taxon>
    </lineage>
</organism>
<accession>R7QKC5</accession>
<keyword evidence="2" id="KW-1185">Reference proteome</keyword>
<reference evidence="2" key="1">
    <citation type="journal article" date="2013" name="Proc. Natl. Acad. Sci. U.S.A.">
        <title>Genome structure and metabolic features in the red seaweed Chondrus crispus shed light on evolution of the Archaeplastida.</title>
        <authorList>
            <person name="Collen J."/>
            <person name="Porcel B."/>
            <person name="Carre W."/>
            <person name="Ball S.G."/>
            <person name="Chaparro C."/>
            <person name="Tonon T."/>
            <person name="Barbeyron T."/>
            <person name="Michel G."/>
            <person name="Noel B."/>
            <person name="Valentin K."/>
            <person name="Elias M."/>
            <person name="Artiguenave F."/>
            <person name="Arun A."/>
            <person name="Aury J.M."/>
            <person name="Barbosa-Neto J.F."/>
            <person name="Bothwell J.H."/>
            <person name="Bouget F.Y."/>
            <person name="Brillet L."/>
            <person name="Cabello-Hurtado F."/>
            <person name="Capella-Gutierrez S."/>
            <person name="Charrier B."/>
            <person name="Cladiere L."/>
            <person name="Cock J.M."/>
            <person name="Coelho S.M."/>
            <person name="Colleoni C."/>
            <person name="Czjzek M."/>
            <person name="Da Silva C."/>
            <person name="Delage L."/>
            <person name="Denoeud F."/>
            <person name="Deschamps P."/>
            <person name="Dittami S.M."/>
            <person name="Gabaldon T."/>
            <person name="Gachon C.M."/>
            <person name="Groisillier A."/>
            <person name="Herve C."/>
            <person name="Jabbari K."/>
            <person name="Katinka M."/>
            <person name="Kloareg B."/>
            <person name="Kowalczyk N."/>
            <person name="Labadie K."/>
            <person name="Leblanc C."/>
            <person name="Lopez P.J."/>
            <person name="McLachlan D.H."/>
            <person name="Meslet-Cladiere L."/>
            <person name="Moustafa A."/>
            <person name="Nehr Z."/>
            <person name="Nyvall Collen P."/>
            <person name="Panaud O."/>
            <person name="Partensky F."/>
            <person name="Poulain J."/>
            <person name="Rensing S.A."/>
            <person name="Rousvoal S."/>
            <person name="Samson G."/>
            <person name="Symeonidi A."/>
            <person name="Weissenbach J."/>
            <person name="Zambounis A."/>
            <person name="Wincker P."/>
            <person name="Boyen C."/>
        </authorList>
    </citation>
    <scope>NUCLEOTIDE SEQUENCE [LARGE SCALE GENOMIC DNA]</scope>
    <source>
        <strain evidence="2">cv. Stackhouse</strain>
    </source>
</reference>
<dbReference type="AlphaFoldDB" id="R7QKC5"/>
<gene>
    <name evidence="1" type="ORF">CHC_T00001113001</name>
</gene>